<dbReference type="EMBL" id="JBHUMX010000005">
    <property type="protein sequence ID" value="MFD2627686.1"/>
    <property type="molecule type" value="Genomic_DNA"/>
</dbReference>
<evidence type="ECO:0000313" key="2">
    <source>
        <dbReference type="Proteomes" id="UP001597451"/>
    </source>
</evidence>
<keyword evidence="2" id="KW-1185">Reference proteome</keyword>
<protein>
    <submittedName>
        <fullName evidence="1">Uncharacterized protein</fullName>
    </submittedName>
</protein>
<comment type="caution">
    <text evidence="1">The sequence shown here is derived from an EMBL/GenBank/DDBJ whole genome shotgun (WGS) entry which is preliminary data.</text>
</comment>
<proteinExistence type="predicted"/>
<dbReference type="Proteomes" id="UP001597451">
    <property type="component" value="Unassembled WGS sequence"/>
</dbReference>
<organism evidence="1 2">
    <name type="scientific">Oceanobacillus kapialis</name>
    <dbReference type="NCBI Taxonomy" id="481353"/>
    <lineage>
        <taxon>Bacteria</taxon>
        <taxon>Bacillati</taxon>
        <taxon>Bacillota</taxon>
        <taxon>Bacilli</taxon>
        <taxon>Bacillales</taxon>
        <taxon>Bacillaceae</taxon>
        <taxon>Oceanobacillus</taxon>
    </lineage>
</organism>
<reference evidence="2" key="1">
    <citation type="journal article" date="2019" name="Int. J. Syst. Evol. Microbiol.">
        <title>The Global Catalogue of Microorganisms (GCM) 10K type strain sequencing project: providing services to taxonomists for standard genome sequencing and annotation.</title>
        <authorList>
            <consortium name="The Broad Institute Genomics Platform"/>
            <consortium name="The Broad Institute Genome Sequencing Center for Infectious Disease"/>
            <person name="Wu L."/>
            <person name="Ma J."/>
        </authorList>
    </citation>
    <scope>NUCLEOTIDE SEQUENCE [LARGE SCALE GENOMIC DNA]</scope>
    <source>
        <strain evidence="2">TISTR 1858</strain>
    </source>
</reference>
<accession>A0ABW5PWG4</accession>
<dbReference type="RefSeq" id="WP_379560345.1">
    <property type="nucleotide sequence ID" value="NZ_JBHUMX010000005.1"/>
</dbReference>
<name>A0ABW5PWG4_9BACI</name>
<sequence length="127" mass="14499">MSYDNTCRRWPNWERVGTAANHIGDFEVQTFINLTEGDYILQVNSDGNWTFDIDQPFMDELVTDREFSGSGSQTIGPFYFNNNKINFSGSHNDEGNFMVHVLTVYGVRVDTAFNEIGVYEGEYISIS</sequence>
<evidence type="ECO:0000313" key="1">
    <source>
        <dbReference type="EMBL" id="MFD2627686.1"/>
    </source>
</evidence>
<gene>
    <name evidence="1" type="ORF">ACFSUN_02630</name>
</gene>